<accession>A0A1G6J1U8</accession>
<dbReference type="RefSeq" id="WP_058231892.1">
    <property type="nucleotide sequence ID" value="NZ_FMYG01000003.1"/>
</dbReference>
<dbReference type="Proteomes" id="UP000183203">
    <property type="component" value="Unassembled WGS sequence"/>
</dbReference>
<feature type="domain" description="NADP-dependent oxidoreductase" evidence="2">
    <location>
        <begin position="28"/>
        <end position="295"/>
    </location>
</feature>
<evidence type="ECO:0000259" key="2">
    <source>
        <dbReference type="Pfam" id="PF00248"/>
    </source>
</evidence>
<keyword evidence="1" id="KW-0560">Oxidoreductase</keyword>
<gene>
    <name evidence="3" type="ORF">SAMN05216418_1686</name>
</gene>
<name>A0A1G6J1U8_9MICO</name>
<evidence type="ECO:0000313" key="3">
    <source>
        <dbReference type="EMBL" id="SDC12721.1"/>
    </source>
</evidence>
<dbReference type="SUPFAM" id="SSF51430">
    <property type="entry name" value="NAD(P)-linked oxidoreductase"/>
    <property type="match status" value="1"/>
</dbReference>
<dbReference type="Gene3D" id="3.20.20.100">
    <property type="entry name" value="NADP-dependent oxidoreductase domain"/>
    <property type="match status" value="1"/>
</dbReference>
<dbReference type="GO" id="GO:0016491">
    <property type="term" value="F:oxidoreductase activity"/>
    <property type="evidence" value="ECO:0007669"/>
    <property type="project" value="UniProtKB-KW"/>
</dbReference>
<organism evidence="3 4">
    <name type="scientific">Microbacterium enclense</name>
    <dbReference type="NCBI Taxonomy" id="993073"/>
    <lineage>
        <taxon>Bacteria</taxon>
        <taxon>Bacillati</taxon>
        <taxon>Actinomycetota</taxon>
        <taxon>Actinomycetes</taxon>
        <taxon>Micrococcales</taxon>
        <taxon>Microbacteriaceae</taxon>
        <taxon>Microbacterium</taxon>
    </lineage>
</organism>
<dbReference type="STRING" id="993073.AS029_07150"/>
<dbReference type="InterPro" id="IPR050791">
    <property type="entry name" value="Aldo-Keto_reductase"/>
</dbReference>
<dbReference type="EMBL" id="FMYG01000003">
    <property type="protein sequence ID" value="SDC12721.1"/>
    <property type="molecule type" value="Genomic_DNA"/>
</dbReference>
<dbReference type="GO" id="GO:0005737">
    <property type="term" value="C:cytoplasm"/>
    <property type="evidence" value="ECO:0007669"/>
    <property type="project" value="TreeGrafter"/>
</dbReference>
<dbReference type="InterPro" id="IPR023210">
    <property type="entry name" value="NADP_OxRdtase_dom"/>
</dbReference>
<protein>
    <submittedName>
        <fullName evidence="3">Predicted oxidoreductase</fullName>
    </submittedName>
</protein>
<dbReference type="PANTHER" id="PTHR43625:SF40">
    <property type="entry name" value="ALDO-KETO REDUCTASE YAKC [NADP(+)]"/>
    <property type="match status" value="1"/>
</dbReference>
<dbReference type="CDD" id="cd19088">
    <property type="entry name" value="AKR_AKR13B1"/>
    <property type="match status" value="1"/>
</dbReference>
<sequence>MTLAPPSALPDSSVADRLVIAGRRVSRLALGGARLTAGDGWGVPRDLEVPRGILRAALEAGIDHIDTADALGPAVSEQIIGDVIGDRDDVLVATKVGMLRPGPGEWGVLGRPDYLRQQVHASLFRLRRERIDLVYLHRIDPDYPLADQLGALQQLQTQGLIGHIGVSQPTASQLEDVLALEPDLAAVQSLYNVAARGDAELARTLEVRGIPFLAYWPLLGRGIAADRHRALFEGLASIGGPLGLDGPQVALAWIFSTLPGAGAVVGSRSAAHLRSNARSAGLRLDVENLGRVTALVDDVLGDTVFDPRHSKDER</sequence>
<dbReference type="AlphaFoldDB" id="A0A1G6J1U8"/>
<dbReference type="PANTHER" id="PTHR43625">
    <property type="entry name" value="AFLATOXIN B1 ALDEHYDE REDUCTASE"/>
    <property type="match status" value="1"/>
</dbReference>
<dbReference type="InterPro" id="IPR036812">
    <property type="entry name" value="NAD(P)_OxRdtase_dom_sf"/>
</dbReference>
<evidence type="ECO:0000313" key="4">
    <source>
        <dbReference type="Proteomes" id="UP000183203"/>
    </source>
</evidence>
<dbReference type="Pfam" id="PF00248">
    <property type="entry name" value="Aldo_ket_red"/>
    <property type="match status" value="1"/>
</dbReference>
<reference evidence="3 4" key="1">
    <citation type="submission" date="2016-09" db="EMBL/GenBank/DDBJ databases">
        <authorList>
            <person name="Capua I."/>
            <person name="De Benedictis P."/>
            <person name="Joannis T."/>
            <person name="Lombin L.H."/>
            <person name="Cattoli G."/>
        </authorList>
    </citation>
    <scope>NUCLEOTIDE SEQUENCE [LARGE SCALE GENOMIC DNA]</scope>
    <source>
        <strain evidence="3 4">NIO-1002</strain>
    </source>
</reference>
<proteinExistence type="predicted"/>
<evidence type="ECO:0000256" key="1">
    <source>
        <dbReference type="ARBA" id="ARBA00023002"/>
    </source>
</evidence>